<gene>
    <name evidence="1" type="ORF">G9272_33770</name>
</gene>
<organism evidence="1 2">
    <name type="scientific">Streptomyces asoensis</name>
    <dbReference type="NCBI Taxonomy" id="249586"/>
    <lineage>
        <taxon>Bacteria</taxon>
        <taxon>Bacillati</taxon>
        <taxon>Actinomycetota</taxon>
        <taxon>Actinomycetes</taxon>
        <taxon>Kitasatosporales</taxon>
        <taxon>Streptomycetaceae</taxon>
        <taxon>Streptomyces</taxon>
    </lineage>
</organism>
<protein>
    <submittedName>
        <fullName evidence="1">Uncharacterized protein</fullName>
    </submittedName>
</protein>
<reference evidence="1" key="1">
    <citation type="submission" date="2020-03" db="EMBL/GenBank/DDBJ databases">
        <title>Molecular networking-based the target discovery of potent antiproliferative macrolactams: 5/6/7/16 polycyclic ansamycins and glycosylated trienomycin from Streptomyces cacaoi subsp. asoensis.</title>
        <authorList>
            <person name="Liu L.-L."/>
        </authorList>
    </citation>
    <scope>NUCLEOTIDE SEQUENCE [LARGE SCALE GENOMIC DNA]</scope>
    <source>
        <strain evidence="1">H2S5</strain>
    </source>
</reference>
<proteinExistence type="predicted"/>
<sequence>MTGESMAQAAARNFLQVGKESYSSYLRKNMSEIGALSSDQTWRLPFPELFGESLSEVLDAAAADLASALTTLGRGDRLARLVVIAARSQWVSAQYAPYGDGSGLVVVSDSLAGLCTSYCQHLSWELAPIFDTTSFLKPLLRLAVALCKGTLVGDPARLASVLRYHHVNRRAHGVATALLTQQERRSENDHEHHSEADLFLLMTIRFLLGHEMAHHALAHHAECSQSPEQESQADFLALRAGNLVNADVMKKHASDIPFVREQWMEDAGEFYGLVSAVIGMLAVQSLEEALMVRRGRTHRPARERAARLIEQSLGDARIHEHERALGHRDARFRRRIESERNALQSLTRSLAAATDKAADFSARRANFDWAGLPIAQVVVPGENHLREVVRLDGLLSQPDASLTAALAHSPLHDGALYALAGNTRQAMRAWKVPDATTRTVHDETTALAFYTLVHFIRTASKTYGLSGKDLHELPIVAATLISRRLTHEE</sequence>
<evidence type="ECO:0000313" key="2">
    <source>
        <dbReference type="Proteomes" id="UP000502665"/>
    </source>
</evidence>
<dbReference type="Proteomes" id="UP000502665">
    <property type="component" value="Chromosome"/>
</dbReference>
<dbReference type="EMBL" id="CP049838">
    <property type="protein sequence ID" value="QJT04660.1"/>
    <property type="molecule type" value="Genomic_DNA"/>
</dbReference>
<accession>A0A6M4WVW1</accession>
<keyword evidence="2" id="KW-1185">Reference proteome</keyword>
<name>A0A6M4WVW1_9ACTN</name>
<evidence type="ECO:0000313" key="1">
    <source>
        <dbReference type="EMBL" id="QJT04660.1"/>
    </source>
</evidence>
<dbReference type="AlphaFoldDB" id="A0A6M4WVW1"/>
<dbReference type="RefSeq" id="WP_171399987.1">
    <property type="nucleotide sequence ID" value="NZ_CP049838.1"/>
</dbReference>